<evidence type="ECO:0000259" key="2">
    <source>
        <dbReference type="Pfam" id="PF13966"/>
    </source>
</evidence>
<reference evidence="3 4" key="1">
    <citation type="journal article" date="2018" name="Mol. Plant">
        <title>The genome of Artemisia annua provides insight into the evolution of Asteraceae family and artemisinin biosynthesis.</title>
        <authorList>
            <person name="Shen Q."/>
            <person name="Zhang L."/>
            <person name="Liao Z."/>
            <person name="Wang S."/>
            <person name="Yan T."/>
            <person name="Shi P."/>
            <person name="Liu M."/>
            <person name="Fu X."/>
            <person name="Pan Q."/>
            <person name="Wang Y."/>
            <person name="Lv Z."/>
            <person name="Lu X."/>
            <person name="Zhang F."/>
            <person name="Jiang W."/>
            <person name="Ma Y."/>
            <person name="Chen M."/>
            <person name="Hao X."/>
            <person name="Li L."/>
            <person name="Tang Y."/>
            <person name="Lv G."/>
            <person name="Zhou Y."/>
            <person name="Sun X."/>
            <person name="Brodelius P.E."/>
            <person name="Rose J.K.C."/>
            <person name="Tang K."/>
        </authorList>
    </citation>
    <scope>NUCLEOTIDE SEQUENCE [LARGE SCALE GENOMIC DNA]</scope>
    <source>
        <strain evidence="4">cv. Huhao1</strain>
        <tissue evidence="3">Leaf</tissue>
    </source>
</reference>
<dbReference type="InterPro" id="IPR026960">
    <property type="entry name" value="RVT-Znf"/>
</dbReference>
<keyword evidence="4" id="KW-1185">Reference proteome</keyword>
<sequence length="371" mass="43805">MERKRRRRHRNALLNQVEQEILMLKEQRVRGQEDFFLWRQKDDTYSDRFQSKETWQILRASLPTWDSHRGIWFSFATPKFAFMTWLAAKNRLATGERMECWNINVHIGCSFCAEPRETREHLFFDSLYSRQIWEALVGGLMGSEFTWEWTNILNHISRDARIDMTLFIVRYAFQATIHSIWIERNRRRHGEKPITNTILKDQSSDTDGNNMKLIYLTDEKEMMDKLTDVNDQSKLVMFAAEALNELSNPQDIIDCPEPISFFPGSLSSDDDHFEDDDDHFEDDDSYESEDIKSIEDDDFEDEDSYESVHTQAADSVHNNEDLIDKVNRQRNPTVAMKSPFNIRKVNILCKLNKREKSVLELIKKKNASNLV</sequence>
<protein>
    <recommendedName>
        <fullName evidence="2">Reverse transcriptase zinc-binding domain-containing protein</fullName>
    </recommendedName>
</protein>
<feature type="compositionally biased region" description="Acidic residues" evidence="1">
    <location>
        <begin position="271"/>
        <end position="288"/>
    </location>
</feature>
<proteinExistence type="predicted"/>
<accession>A0A2U1PY82</accession>
<dbReference type="AlphaFoldDB" id="A0A2U1PY82"/>
<dbReference type="Proteomes" id="UP000245207">
    <property type="component" value="Unassembled WGS sequence"/>
</dbReference>
<name>A0A2U1PY82_ARTAN</name>
<dbReference type="Pfam" id="PF13966">
    <property type="entry name" value="zf-RVT"/>
    <property type="match status" value="1"/>
</dbReference>
<evidence type="ECO:0000256" key="1">
    <source>
        <dbReference type="SAM" id="MobiDB-lite"/>
    </source>
</evidence>
<evidence type="ECO:0000313" key="4">
    <source>
        <dbReference type="Proteomes" id="UP000245207"/>
    </source>
</evidence>
<dbReference type="STRING" id="35608.A0A2U1PY82"/>
<feature type="domain" description="Reverse transcriptase zinc-binding" evidence="2">
    <location>
        <begin position="49"/>
        <end position="133"/>
    </location>
</feature>
<evidence type="ECO:0000313" key="3">
    <source>
        <dbReference type="EMBL" id="PWA90686.1"/>
    </source>
</evidence>
<comment type="caution">
    <text evidence="3">The sequence shown here is derived from an EMBL/GenBank/DDBJ whole genome shotgun (WGS) entry which is preliminary data.</text>
</comment>
<feature type="region of interest" description="Disordered" evidence="1">
    <location>
        <begin position="266"/>
        <end position="290"/>
    </location>
</feature>
<dbReference type="EMBL" id="PKPP01000609">
    <property type="protein sequence ID" value="PWA90686.1"/>
    <property type="molecule type" value="Genomic_DNA"/>
</dbReference>
<organism evidence="3 4">
    <name type="scientific">Artemisia annua</name>
    <name type="common">Sweet wormwood</name>
    <dbReference type="NCBI Taxonomy" id="35608"/>
    <lineage>
        <taxon>Eukaryota</taxon>
        <taxon>Viridiplantae</taxon>
        <taxon>Streptophyta</taxon>
        <taxon>Embryophyta</taxon>
        <taxon>Tracheophyta</taxon>
        <taxon>Spermatophyta</taxon>
        <taxon>Magnoliopsida</taxon>
        <taxon>eudicotyledons</taxon>
        <taxon>Gunneridae</taxon>
        <taxon>Pentapetalae</taxon>
        <taxon>asterids</taxon>
        <taxon>campanulids</taxon>
        <taxon>Asterales</taxon>
        <taxon>Asteraceae</taxon>
        <taxon>Asteroideae</taxon>
        <taxon>Anthemideae</taxon>
        <taxon>Artemisiinae</taxon>
        <taxon>Artemisia</taxon>
    </lineage>
</organism>
<gene>
    <name evidence="3" type="ORF">CTI12_AA097900</name>
</gene>